<evidence type="ECO:0000256" key="1">
    <source>
        <dbReference type="SAM" id="MobiDB-lite"/>
    </source>
</evidence>
<sequence>MMRAPKPARGGGRLWRVYVSDAGRGGHSRNQLADDGQEVPDLGKRSIKEPTSPPDFHPDRSGHCWPQSQQAE</sequence>
<dbReference type="AlphaFoldDB" id="A0A4C2A1F7"/>
<dbReference type="Proteomes" id="UP000299102">
    <property type="component" value="Unassembled WGS sequence"/>
</dbReference>
<name>A0A4C2A1F7_EUMVA</name>
<proteinExistence type="predicted"/>
<reference evidence="2 3" key="1">
    <citation type="journal article" date="2019" name="Commun. Biol.">
        <title>The bagworm genome reveals a unique fibroin gene that provides high tensile strength.</title>
        <authorList>
            <person name="Kono N."/>
            <person name="Nakamura H."/>
            <person name="Ohtoshi R."/>
            <person name="Tomita M."/>
            <person name="Numata K."/>
            <person name="Arakawa K."/>
        </authorList>
    </citation>
    <scope>NUCLEOTIDE SEQUENCE [LARGE SCALE GENOMIC DNA]</scope>
</reference>
<feature type="region of interest" description="Disordered" evidence="1">
    <location>
        <begin position="22"/>
        <end position="72"/>
    </location>
</feature>
<evidence type="ECO:0000313" key="2">
    <source>
        <dbReference type="EMBL" id="GBP93838.1"/>
    </source>
</evidence>
<keyword evidence="3" id="KW-1185">Reference proteome</keyword>
<protein>
    <submittedName>
        <fullName evidence="2">Uncharacterized protein</fullName>
    </submittedName>
</protein>
<accession>A0A4C2A1F7</accession>
<dbReference type="EMBL" id="BGZK01002427">
    <property type="protein sequence ID" value="GBP93838.1"/>
    <property type="molecule type" value="Genomic_DNA"/>
</dbReference>
<organism evidence="2 3">
    <name type="scientific">Eumeta variegata</name>
    <name type="common">Bagworm moth</name>
    <name type="synonym">Eumeta japonica</name>
    <dbReference type="NCBI Taxonomy" id="151549"/>
    <lineage>
        <taxon>Eukaryota</taxon>
        <taxon>Metazoa</taxon>
        <taxon>Ecdysozoa</taxon>
        <taxon>Arthropoda</taxon>
        <taxon>Hexapoda</taxon>
        <taxon>Insecta</taxon>
        <taxon>Pterygota</taxon>
        <taxon>Neoptera</taxon>
        <taxon>Endopterygota</taxon>
        <taxon>Lepidoptera</taxon>
        <taxon>Glossata</taxon>
        <taxon>Ditrysia</taxon>
        <taxon>Tineoidea</taxon>
        <taxon>Psychidae</taxon>
        <taxon>Oiketicinae</taxon>
        <taxon>Eumeta</taxon>
    </lineage>
</organism>
<gene>
    <name evidence="2" type="ORF">EVAR_22407_1</name>
</gene>
<comment type="caution">
    <text evidence="2">The sequence shown here is derived from an EMBL/GenBank/DDBJ whole genome shotgun (WGS) entry which is preliminary data.</text>
</comment>
<evidence type="ECO:0000313" key="3">
    <source>
        <dbReference type="Proteomes" id="UP000299102"/>
    </source>
</evidence>